<organism evidence="1 2">
    <name type="scientific">Salmonella phage Skate</name>
    <dbReference type="NCBI Taxonomy" id="2234035"/>
    <lineage>
        <taxon>Viruses</taxon>
        <taxon>Duplodnaviria</taxon>
        <taxon>Heunggongvirae</taxon>
        <taxon>Uroviricota</taxon>
        <taxon>Caudoviricetes</taxon>
        <taxon>Skatevirus</taxon>
        <taxon>Skatevirus skate</taxon>
    </lineage>
</organism>
<accession>A0A2Z5HSB1</accession>
<reference evidence="2" key="1">
    <citation type="submission" date="2018-05" db="EMBL/GenBank/DDBJ databases">
        <title>Complete Genome of Salmonella typhimurium siphophage Skate.</title>
        <authorList>
            <person name="Rohren M.E."/>
            <person name="Xie Y."/>
            <person name="O'Leary C."/>
            <person name="Liu M."/>
            <person name="Young R.F."/>
        </authorList>
    </citation>
    <scope>NUCLEOTIDE SEQUENCE [LARGE SCALE GENOMIC DNA]</scope>
</reference>
<keyword evidence="2" id="KW-1185">Reference proteome</keyword>
<dbReference type="EMBL" id="MH321493">
    <property type="protein sequence ID" value="AXC42964.1"/>
    <property type="molecule type" value="Genomic_DNA"/>
</dbReference>
<protein>
    <submittedName>
        <fullName evidence="1">Uncharacterized protein</fullName>
    </submittedName>
</protein>
<dbReference type="Proteomes" id="UP000252847">
    <property type="component" value="Segment"/>
</dbReference>
<sequence>MSVYFIHAEVLSGGKVVAKACAIAASASADDAFDLFMGSEEVAKHKSSGRDVIIDKFEKVE</sequence>
<evidence type="ECO:0000313" key="1">
    <source>
        <dbReference type="EMBL" id="AXC42964.1"/>
    </source>
</evidence>
<gene>
    <name evidence="1" type="ORF">CPT_Skate_006</name>
</gene>
<evidence type="ECO:0000313" key="2">
    <source>
        <dbReference type="Proteomes" id="UP000252847"/>
    </source>
</evidence>
<proteinExistence type="predicted"/>
<name>A0A2Z5HSB1_9CAUD</name>